<dbReference type="RefSeq" id="WP_244889311.1">
    <property type="nucleotide sequence ID" value="NZ_FRAW01000003.1"/>
</dbReference>
<reference evidence="8" key="1">
    <citation type="submission" date="2016-11" db="EMBL/GenBank/DDBJ databases">
        <authorList>
            <person name="Varghese N."/>
            <person name="Submissions S."/>
        </authorList>
    </citation>
    <scope>NUCLEOTIDE SEQUENCE [LARGE SCALE GENOMIC DNA]</scope>
    <source>
        <strain evidence="8">UWOS</strain>
    </source>
</reference>
<comment type="subcellular location">
    <subcellularLocation>
        <location evidence="1">Membrane</location>
        <topology evidence="1">Single-pass membrane protein</topology>
    </subcellularLocation>
</comment>
<name>A0A1M6RC56_9BACT</name>
<dbReference type="InterPro" id="IPR037682">
    <property type="entry name" value="TonB_C"/>
</dbReference>
<dbReference type="Pfam" id="PF03544">
    <property type="entry name" value="TonB_C"/>
    <property type="match status" value="1"/>
</dbReference>
<keyword evidence="3" id="KW-1133">Transmembrane helix</keyword>
<dbReference type="GO" id="GO:0055085">
    <property type="term" value="P:transmembrane transport"/>
    <property type="evidence" value="ECO:0007669"/>
    <property type="project" value="InterPro"/>
</dbReference>
<evidence type="ECO:0000256" key="2">
    <source>
        <dbReference type="ARBA" id="ARBA00022692"/>
    </source>
</evidence>
<dbReference type="PROSITE" id="PS52015">
    <property type="entry name" value="TONB_CTD"/>
    <property type="match status" value="1"/>
</dbReference>
<evidence type="ECO:0000256" key="1">
    <source>
        <dbReference type="ARBA" id="ARBA00004167"/>
    </source>
</evidence>
<keyword evidence="2" id="KW-0812">Transmembrane</keyword>
<dbReference type="NCBIfam" id="NF033768">
    <property type="entry name" value="myxo_SS_tail"/>
    <property type="match status" value="1"/>
</dbReference>
<dbReference type="InterPro" id="IPR006260">
    <property type="entry name" value="TonB/TolA_C"/>
</dbReference>
<feature type="signal peptide" evidence="5">
    <location>
        <begin position="1"/>
        <end position="17"/>
    </location>
</feature>
<sequence length="322" mass="35409">MKRLIPTVLWLVSLALAAEYYELDDFVKSTGSNPNQCVSKGLTYKCIGYEDLDGVIFNTKSMRQYIYNRERLSEWYAERQCSAFYVEEDSDGNEIILCGDVILMKQIICMPGRSLAIISEYDELGILVDEKNVKDANGSMCRNSFHEQFGNDKVKPYDGRKLPKTKIRKTSDGLMEGKNSLSDSRHATDGGYDGLGGLLGGGGGGIATRAKGNIKTPSARDIDMGSGGSRSVADIMKVVRQRTPGLRHIYNKYLKKQPGFSGKVTLRFTIASGGDIISISVASSSTGFAEFDNAVKNTVKRWTFSKVKSGNTTVTIPFTFSE</sequence>
<proteinExistence type="predicted"/>
<dbReference type="AlphaFoldDB" id="A0A1M6RC56"/>
<dbReference type="EMBL" id="FRAW01000003">
    <property type="protein sequence ID" value="SHK29917.1"/>
    <property type="molecule type" value="Genomic_DNA"/>
</dbReference>
<evidence type="ECO:0000259" key="6">
    <source>
        <dbReference type="PROSITE" id="PS52015"/>
    </source>
</evidence>
<dbReference type="Proteomes" id="UP000184275">
    <property type="component" value="Unassembled WGS sequence"/>
</dbReference>
<gene>
    <name evidence="7" type="ORF">SAMN05720469_103181</name>
</gene>
<keyword evidence="8" id="KW-1185">Reference proteome</keyword>
<feature type="chain" id="PRO_5012612940" evidence="5">
    <location>
        <begin position="18"/>
        <end position="322"/>
    </location>
</feature>
<dbReference type="InterPro" id="IPR049806">
    <property type="entry name" value="MasK-like_C"/>
</dbReference>
<keyword evidence="4" id="KW-0472">Membrane</keyword>
<dbReference type="Gene3D" id="3.30.1150.10">
    <property type="match status" value="1"/>
</dbReference>
<dbReference type="GO" id="GO:0016020">
    <property type="term" value="C:membrane"/>
    <property type="evidence" value="ECO:0007669"/>
    <property type="project" value="UniProtKB-SubCell"/>
</dbReference>
<feature type="domain" description="TonB C-terminal" evidence="6">
    <location>
        <begin position="236"/>
        <end position="322"/>
    </location>
</feature>
<dbReference type="SUPFAM" id="SSF74653">
    <property type="entry name" value="TolA/TonB C-terminal domain"/>
    <property type="match status" value="1"/>
</dbReference>
<evidence type="ECO:0000256" key="3">
    <source>
        <dbReference type="ARBA" id="ARBA00022989"/>
    </source>
</evidence>
<evidence type="ECO:0000256" key="5">
    <source>
        <dbReference type="SAM" id="SignalP"/>
    </source>
</evidence>
<dbReference type="NCBIfam" id="TIGR01352">
    <property type="entry name" value="tonB_Cterm"/>
    <property type="match status" value="1"/>
</dbReference>
<protein>
    <submittedName>
        <fullName evidence="7">TonB family C-terminal domain-containing protein</fullName>
    </submittedName>
</protein>
<evidence type="ECO:0000313" key="8">
    <source>
        <dbReference type="Proteomes" id="UP000184275"/>
    </source>
</evidence>
<evidence type="ECO:0000313" key="7">
    <source>
        <dbReference type="EMBL" id="SHK29917.1"/>
    </source>
</evidence>
<evidence type="ECO:0000256" key="4">
    <source>
        <dbReference type="ARBA" id="ARBA00023136"/>
    </source>
</evidence>
<accession>A0A1M6RC56</accession>
<organism evidence="7 8">
    <name type="scientific">Fibrobacter intestinalis</name>
    <dbReference type="NCBI Taxonomy" id="28122"/>
    <lineage>
        <taxon>Bacteria</taxon>
        <taxon>Pseudomonadati</taxon>
        <taxon>Fibrobacterota</taxon>
        <taxon>Fibrobacteria</taxon>
        <taxon>Fibrobacterales</taxon>
        <taxon>Fibrobacteraceae</taxon>
        <taxon>Fibrobacter</taxon>
    </lineage>
</organism>
<keyword evidence="5" id="KW-0732">Signal</keyword>